<protein>
    <submittedName>
        <fullName evidence="3">Sulfite exporter TauE/SafE family protein</fullName>
    </submittedName>
</protein>
<name>A0ABY4C9A4_9BACT</name>
<feature type="transmembrane region" description="Helical" evidence="1">
    <location>
        <begin position="125"/>
        <end position="149"/>
    </location>
</feature>
<dbReference type="EMBL" id="CP093442">
    <property type="protein sequence ID" value="UOF01566.1"/>
    <property type="molecule type" value="Genomic_DNA"/>
</dbReference>
<sequence>MNTSLILALGIISSSFIGSWHCAGMCGPIASLMSTRKTLWSYHLGRMISYIVLGVMAGFFGNIFLKSQFVELRWISAILLSGFLFVSGTALLFPKLQIYLSQFSVSHFALKLIKKLQAFHLKRSGVVVGLLTALLPCGWLYTYVMAAVATQSPESGGLTMLLFWLGGLPVLCTVPLMVRSTINSAGLNQKRIAGGILIAASIYSLISFFYLH</sequence>
<feature type="transmembrane region" description="Helical" evidence="1">
    <location>
        <begin position="48"/>
        <end position="65"/>
    </location>
</feature>
<feature type="transmembrane region" description="Helical" evidence="1">
    <location>
        <begin position="161"/>
        <end position="180"/>
    </location>
</feature>
<dbReference type="RefSeq" id="WP_243538020.1">
    <property type="nucleotide sequence ID" value="NZ_CP093442.1"/>
</dbReference>
<dbReference type="Proteomes" id="UP000830116">
    <property type="component" value="Chromosome"/>
</dbReference>
<feature type="domain" description="Urease accessory protein UreH-like transmembrane" evidence="2">
    <location>
        <begin position="14"/>
        <end position="203"/>
    </location>
</feature>
<evidence type="ECO:0000313" key="3">
    <source>
        <dbReference type="EMBL" id="UOF01566.1"/>
    </source>
</evidence>
<dbReference type="Pfam" id="PF13386">
    <property type="entry name" value="DsbD_2"/>
    <property type="match status" value="1"/>
</dbReference>
<keyword evidence="1" id="KW-0472">Membrane</keyword>
<organism evidence="3 4">
    <name type="scientific">Bdellovibrio reynosensis</name>
    <dbReference type="NCBI Taxonomy" id="2835041"/>
    <lineage>
        <taxon>Bacteria</taxon>
        <taxon>Pseudomonadati</taxon>
        <taxon>Bdellovibrionota</taxon>
        <taxon>Bdellovibrionia</taxon>
        <taxon>Bdellovibrionales</taxon>
        <taxon>Pseudobdellovibrionaceae</taxon>
        <taxon>Bdellovibrio</taxon>
    </lineage>
</organism>
<evidence type="ECO:0000259" key="2">
    <source>
        <dbReference type="Pfam" id="PF13386"/>
    </source>
</evidence>
<proteinExistence type="predicted"/>
<reference evidence="3" key="1">
    <citation type="submission" date="2022-03" db="EMBL/GenBank/DDBJ databases">
        <title>Genome Identification and Characterization of new species Bdellovibrio reynosense LBG001 sp. nov. from a Mexico soil sample.</title>
        <authorList>
            <person name="Camilli A."/>
            <person name="Ajao Y."/>
            <person name="Guo X."/>
        </authorList>
    </citation>
    <scope>NUCLEOTIDE SEQUENCE</scope>
    <source>
        <strain evidence="3">LBG001</strain>
    </source>
</reference>
<dbReference type="InterPro" id="IPR039447">
    <property type="entry name" value="UreH-like_TM_dom"/>
</dbReference>
<feature type="transmembrane region" description="Helical" evidence="1">
    <location>
        <begin position="192"/>
        <end position="211"/>
    </location>
</feature>
<keyword evidence="1" id="KW-1133">Transmembrane helix</keyword>
<feature type="transmembrane region" description="Helical" evidence="1">
    <location>
        <begin position="72"/>
        <end position="90"/>
    </location>
</feature>
<accession>A0ABY4C9A4</accession>
<gene>
    <name evidence="3" type="ORF">MNR06_01185</name>
</gene>
<dbReference type="PANTHER" id="PTHR42208">
    <property type="entry name" value="HEAVY METAL TRANSPORTER-RELATED"/>
    <property type="match status" value="1"/>
</dbReference>
<evidence type="ECO:0000256" key="1">
    <source>
        <dbReference type="SAM" id="Phobius"/>
    </source>
</evidence>
<dbReference type="PANTHER" id="PTHR42208:SF1">
    <property type="entry name" value="HEAVY METAL TRANSPORTER"/>
    <property type="match status" value="1"/>
</dbReference>
<evidence type="ECO:0000313" key="4">
    <source>
        <dbReference type="Proteomes" id="UP000830116"/>
    </source>
</evidence>
<keyword evidence="4" id="KW-1185">Reference proteome</keyword>
<keyword evidence="1" id="KW-0812">Transmembrane</keyword>